<dbReference type="Proteomes" id="UP000324222">
    <property type="component" value="Unassembled WGS sequence"/>
</dbReference>
<name>A0A5B7CV20_PORTR</name>
<comment type="caution">
    <text evidence="1">The sequence shown here is derived from an EMBL/GenBank/DDBJ whole genome shotgun (WGS) entry which is preliminary data.</text>
</comment>
<evidence type="ECO:0000313" key="2">
    <source>
        <dbReference type="Proteomes" id="UP000324222"/>
    </source>
</evidence>
<proteinExistence type="predicted"/>
<reference evidence="1 2" key="1">
    <citation type="submission" date="2019-05" db="EMBL/GenBank/DDBJ databases">
        <title>Another draft genome of Portunus trituberculatus and its Hox gene families provides insights of decapod evolution.</title>
        <authorList>
            <person name="Jeong J.-H."/>
            <person name="Song I."/>
            <person name="Kim S."/>
            <person name="Choi T."/>
            <person name="Kim D."/>
            <person name="Ryu S."/>
            <person name="Kim W."/>
        </authorList>
    </citation>
    <scope>NUCLEOTIDE SEQUENCE [LARGE SCALE GENOMIC DNA]</scope>
    <source>
        <tissue evidence="1">Muscle</tissue>
    </source>
</reference>
<sequence length="104" mass="11877">MTLQATLEAKQTTYITVHQAIAITITLYNQTRHSNTITKSHSRENNTQHSTPHHCAPTLEICHTSEETISNYTILTQKYTKLHSNTKNSIRHTTQLSIFKTDVN</sequence>
<dbReference type="EMBL" id="VSRR010000270">
    <property type="protein sequence ID" value="MPC13280.1"/>
    <property type="molecule type" value="Genomic_DNA"/>
</dbReference>
<organism evidence="1 2">
    <name type="scientific">Portunus trituberculatus</name>
    <name type="common">Swimming crab</name>
    <name type="synonym">Neptunus trituberculatus</name>
    <dbReference type="NCBI Taxonomy" id="210409"/>
    <lineage>
        <taxon>Eukaryota</taxon>
        <taxon>Metazoa</taxon>
        <taxon>Ecdysozoa</taxon>
        <taxon>Arthropoda</taxon>
        <taxon>Crustacea</taxon>
        <taxon>Multicrustacea</taxon>
        <taxon>Malacostraca</taxon>
        <taxon>Eumalacostraca</taxon>
        <taxon>Eucarida</taxon>
        <taxon>Decapoda</taxon>
        <taxon>Pleocyemata</taxon>
        <taxon>Brachyura</taxon>
        <taxon>Eubrachyura</taxon>
        <taxon>Portunoidea</taxon>
        <taxon>Portunidae</taxon>
        <taxon>Portuninae</taxon>
        <taxon>Portunus</taxon>
    </lineage>
</organism>
<accession>A0A5B7CV20</accession>
<protein>
    <submittedName>
        <fullName evidence="1">Uncharacterized protein</fullName>
    </submittedName>
</protein>
<evidence type="ECO:0000313" key="1">
    <source>
        <dbReference type="EMBL" id="MPC13280.1"/>
    </source>
</evidence>
<dbReference type="AlphaFoldDB" id="A0A5B7CV20"/>
<gene>
    <name evidence="1" type="ORF">E2C01_006008</name>
</gene>
<keyword evidence="2" id="KW-1185">Reference proteome</keyword>